<evidence type="ECO:0008006" key="3">
    <source>
        <dbReference type="Google" id="ProtNLM"/>
    </source>
</evidence>
<accession>E2B5E6</accession>
<dbReference type="InParanoid" id="E2B5E6"/>
<gene>
    <name evidence="1" type="ORF">EAI_07481</name>
</gene>
<protein>
    <recommendedName>
        <fullName evidence="3">Histone-lysine N-methyltransferase SETMAR</fullName>
    </recommendedName>
</protein>
<feature type="non-terminal residue" evidence="1">
    <location>
        <position position="55"/>
    </location>
</feature>
<dbReference type="AlphaFoldDB" id="E2B5E6"/>
<evidence type="ECO:0000313" key="1">
    <source>
        <dbReference type="EMBL" id="EFN89096.1"/>
    </source>
</evidence>
<keyword evidence="2" id="KW-1185">Reference proteome</keyword>
<reference evidence="1 2" key="1">
    <citation type="journal article" date="2010" name="Science">
        <title>Genomic comparison of the ants Camponotus floridanus and Harpegnathos saltator.</title>
        <authorList>
            <person name="Bonasio R."/>
            <person name="Zhang G."/>
            <person name="Ye C."/>
            <person name="Mutti N.S."/>
            <person name="Fang X."/>
            <person name="Qin N."/>
            <person name="Donahue G."/>
            <person name="Yang P."/>
            <person name="Li Q."/>
            <person name="Li C."/>
            <person name="Zhang P."/>
            <person name="Huang Z."/>
            <person name="Berger S.L."/>
            <person name="Reinberg D."/>
            <person name="Wang J."/>
            <person name="Liebig J."/>
        </authorList>
    </citation>
    <scope>NUCLEOTIDE SEQUENCE [LARGE SCALE GENOMIC DNA]</scope>
    <source>
        <strain evidence="1 2">R22 G/1</strain>
    </source>
</reference>
<dbReference type="Proteomes" id="UP000008237">
    <property type="component" value="Unassembled WGS sequence"/>
</dbReference>
<dbReference type="EMBL" id="GL445816">
    <property type="protein sequence ID" value="EFN89096.1"/>
    <property type="molecule type" value="Genomic_DNA"/>
</dbReference>
<name>E2B5E6_HARSA</name>
<organism evidence="2">
    <name type="scientific">Harpegnathos saltator</name>
    <name type="common">Jerdon's jumping ant</name>
    <dbReference type="NCBI Taxonomy" id="610380"/>
    <lineage>
        <taxon>Eukaryota</taxon>
        <taxon>Metazoa</taxon>
        <taxon>Ecdysozoa</taxon>
        <taxon>Arthropoda</taxon>
        <taxon>Hexapoda</taxon>
        <taxon>Insecta</taxon>
        <taxon>Pterygota</taxon>
        <taxon>Neoptera</taxon>
        <taxon>Endopterygota</taxon>
        <taxon>Hymenoptera</taxon>
        <taxon>Apocrita</taxon>
        <taxon>Aculeata</taxon>
        <taxon>Formicoidea</taxon>
        <taxon>Formicidae</taxon>
        <taxon>Ponerinae</taxon>
        <taxon>Ponerini</taxon>
        <taxon>Harpegnathos</taxon>
    </lineage>
</organism>
<evidence type="ECO:0000313" key="2">
    <source>
        <dbReference type="Proteomes" id="UP000008237"/>
    </source>
</evidence>
<sequence length="55" mass="6749">VSHPFITERAMTERTEFCKIINEMFENRDLHKKSVIYTDEAYFWLNDIKDNCYEI</sequence>
<feature type="non-terminal residue" evidence="1">
    <location>
        <position position="1"/>
    </location>
</feature>
<proteinExistence type="predicted"/>